<evidence type="ECO:0000256" key="4">
    <source>
        <dbReference type="ARBA" id="ARBA00016436"/>
    </source>
</evidence>
<dbReference type="GO" id="GO:0005524">
    <property type="term" value="F:ATP binding"/>
    <property type="evidence" value="ECO:0007669"/>
    <property type="project" value="UniProtKB-UniRule"/>
</dbReference>
<dbReference type="RefSeq" id="WP_017927661.1">
    <property type="nucleotide sequence ID" value="NZ_KB822996.1"/>
</dbReference>
<comment type="function">
    <text evidence="1 13">Transfers the gamma-phosphate of ATP to the 4'-position of a tetraacyldisaccharide 1-phosphate intermediate (termed DS-1-P) to form tetraacyldisaccharide 1,4'-bis-phosphate (lipid IVA).</text>
</comment>
<keyword evidence="10 13" id="KW-0067">ATP-binding</keyword>
<gene>
    <name evidence="13" type="primary">lpxK</name>
    <name evidence="14" type="ORF">Lokhon_00844</name>
</gene>
<dbReference type="UniPathway" id="UPA00359">
    <property type="reaction ID" value="UER00482"/>
</dbReference>
<evidence type="ECO:0000256" key="1">
    <source>
        <dbReference type="ARBA" id="ARBA00002274"/>
    </source>
</evidence>
<organism evidence="14 15">
    <name type="scientific">Limimaricola hongkongensis DSM 17492</name>
    <dbReference type="NCBI Taxonomy" id="1122180"/>
    <lineage>
        <taxon>Bacteria</taxon>
        <taxon>Pseudomonadati</taxon>
        <taxon>Pseudomonadota</taxon>
        <taxon>Alphaproteobacteria</taxon>
        <taxon>Rhodobacterales</taxon>
        <taxon>Paracoccaceae</taxon>
        <taxon>Limimaricola</taxon>
    </lineage>
</organism>
<evidence type="ECO:0000256" key="3">
    <source>
        <dbReference type="ARBA" id="ARBA00012071"/>
    </source>
</evidence>
<evidence type="ECO:0000256" key="13">
    <source>
        <dbReference type="HAMAP-Rule" id="MF_00409"/>
    </source>
</evidence>
<comment type="pathway">
    <text evidence="2 13">Glycolipid biosynthesis; lipid IV(A) biosynthesis; lipid IV(A) from (3R)-3-hydroxytetradecanoyl-[acyl-carrier-protein] and UDP-N-acetyl-alpha-D-glucosamine: step 6/6.</text>
</comment>
<proteinExistence type="inferred from homology"/>
<evidence type="ECO:0000313" key="14">
    <source>
        <dbReference type="EMBL" id="EYD73314.1"/>
    </source>
</evidence>
<keyword evidence="9 13" id="KW-0418">Kinase</keyword>
<evidence type="ECO:0000256" key="10">
    <source>
        <dbReference type="ARBA" id="ARBA00022840"/>
    </source>
</evidence>
<dbReference type="HAMAP" id="MF_00409">
    <property type="entry name" value="LpxK"/>
    <property type="match status" value="1"/>
</dbReference>
<keyword evidence="15" id="KW-1185">Reference proteome</keyword>
<evidence type="ECO:0000313" key="15">
    <source>
        <dbReference type="Proteomes" id="UP000025047"/>
    </source>
</evidence>
<dbReference type="NCBIfam" id="TIGR00682">
    <property type="entry name" value="lpxK"/>
    <property type="match status" value="1"/>
</dbReference>
<dbReference type="GO" id="GO:0009029">
    <property type="term" value="F:lipid-A 4'-kinase activity"/>
    <property type="evidence" value="ECO:0007669"/>
    <property type="project" value="UniProtKB-UniRule"/>
</dbReference>
<dbReference type="AlphaFoldDB" id="A0A017HHP3"/>
<dbReference type="PATRIC" id="fig|1122180.6.peg.838"/>
<keyword evidence="7 13" id="KW-0808">Transferase</keyword>
<accession>A0A017HHP3</accession>
<dbReference type="EC" id="2.7.1.130" evidence="3 13"/>
<dbReference type="SUPFAM" id="SSF52540">
    <property type="entry name" value="P-loop containing nucleoside triphosphate hydrolases"/>
    <property type="match status" value="1"/>
</dbReference>
<evidence type="ECO:0000256" key="9">
    <source>
        <dbReference type="ARBA" id="ARBA00022777"/>
    </source>
</evidence>
<comment type="caution">
    <text evidence="14">The sequence shown here is derived from an EMBL/GenBank/DDBJ whole genome shotgun (WGS) entry which is preliminary data.</text>
</comment>
<dbReference type="PANTHER" id="PTHR42724:SF1">
    <property type="entry name" value="TETRAACYLDISACCHARIDE 4'-KINASE, MITOCHONDRIAL-RELATED"/>
    <property type="match status" value="1"/>
</dbReference>
<evidence type="ECO:0000256" key="12">
    <source>
        <dbReference type="ARBA" id="ARBA00029757"/>
    </source>
</evidence>
<reference evidence="14 15" key="1">
    <citation type="submission" date="2013-03" db="EMBL/GenBank/DDBJ databases">
        <authorList>
            <person name="Fiebig A."/>
            <person name="Goeker M."/>
            <person name="Klenk H.-P.P."/>
        </authorList>
    </citation>
    <scope>NUCLEOTIDE SEQUENCE [LARGE SCALE GENOMIC DNA]</scope>
    <source>
        <strain evidence="14 15">DSM 17492</strain>
    </source>
</reference>
<dbReference type="Pfam" id="PF02606">
    <property type="entry name" value="LpxK"/>
    <property type="match status" value="1"/>
</dbReference>
<dbReference type="STRING" id="1122180.Lokhon_00844"/>
<sequence length="333" mass="34984">MRPPVFWDGDPARPGPRARALAPLAALYARATAARVARPGWRAPVPVICVGNLNAGGTGKTPTAIALMQHLSARGIAAHVVSRGHGGRLEGPVRVDERRHSAADVGDEPLLLAAFGPVWVARDRAAGARAAVEAGAEALILDDGFQNPALTKDLSIIVVDAARGFGNGRVIPAGPLREPVDRGLARADMVLSIGGAAQQARFAARWGAALAGLPQLTGRLAPLATGMVWDRMPVLAFAGIGHPEKFFATLRGLGADLRRAEPLGDHQPLTPALMARLEQEARALPAQLVTTEKDAVRLPASFRSKVLTLPVRLEWGDVAPLDAALDRIGLTPR</sequence>
<evidence type="ECO:0000256" key="2">
    <source>
        <dbReference type="ARBA" id="ARBA00004870"/>
    </source>
</evidence>
<dbReference type="InterPro" id="IPR027417">
    <property type="entry name" value="P-loop_NTPase"/>
</dbReference>
<keyword evidence="5 13" id="KW-0444">Lipid biosynthesis</keyword>
<dbReference type="OrthoDB" id="9766423at2"/>
<protein>
    <recommendedName>
        <fullName evidence="4 13">Tetraacyldisaccharide 4'-kinase</fullName>
        <ecNumber evidence="3 13">2.7.1.130</ecNumber>
    </recommendedName>
    <alternativeName>
        <fullName evidence="12 13">Lipid A 4'-kinase</fullName>
    </alternativeName>
</protein>
<dbReference type="InterPro" id="IPR003758">
    <property type="entry name" value="LpxK"/>
</dbReference>
<keyword evidence="11 13" id="KW-0443">Lipid metabolism</keyword>
<keyword evidence="6 13" id="KW-0441">Lipid A biosynthesis</keyword>
<dbReference type="GO" id="GO:0005886">
    <property type="term" value="C:plasma membrane"/>
    <property type="evidence" value="ECO:0007669"/>
    <property type="project" value="TreeGrafter"/>
</dbReference>
<evidence type="ECO:0000256" key="6">
    <source>
        <dbReference type="ARBA" id="ARBA00022556"/>
    </source>
</evidence>
<evidence type="ECO:0000256" key="7">
    <source>
        <dbReference type="ARBA" id="ARBA00022679"/>
    </source>
</evidence>
<evidence type="ECO:0000256" key="5">
    <source>
        <dbReference type="ARBA" id="ARBA00022516"/>
    </source>
</evidence>
<comment type="catalytic activity">
    <reaction evidence="13">
        <text>a lipid A disaccharide + ATP = a lipid IVA + ADP + H(+)</text>
        <dbReference type="Rhea" id="RHEA:67840"/>
        <dbReference type="ChEBI" id="CHEBI:15378"/>
        <dbReference type="ChEBI" id="CHEBI:30616"/>
        <dbReference type="ChEBI" id="CHEBI:176343"/>
        <dbReference type="ChEBI" id="CHEBI:176425"/>
        <dbReference type="ChEBI" id="CHEBI:456216"/>
        <dbReference type="EC" id="2.7.1.130"/>
    </reaction>
</comment>
<dbReference type="HOGENOM" id="CLU_038816_0_0_5"/>
<dbReference type="PANTHER" id="PTHR42724">
    <property type="entry name" value="TETRAACYLDISACCHARIDE 4'-KINASE"/>
    <property type="match status" value="1"/>
</dbReference>
<dbReference type="Proteomes" id="UP000025047">
    <property type="component" value="Unassembled WGS sequence"/>
</dbReference>
<evidence type="ECO:0000256" key="8">
    <source>
        <dbReference type="ARBA" id="ARBA00022741"/>
    </source>
</evidence>
<dbReference type="eggNOG" id="COG1663">
    <property type="taxonomic scope" value="Bacteria"/>
</dbReference>
<name>A0A017HHP3_9RHOB</name>
<keyword evidence="8 13" id="KW-0547">Nucleotide-binding</keyword>
<evidence type="ECO:0000256" key="11">
    <source>
        <dbReference type="ARBA" id="ARBA00023098"/>
    </source>
</evidence>
<dbReference type="GO" id="GO:0009245">
    <property type="term" value="P:lipid A biosynthetic process"/>
    <property type="evidence" value="ECO:0007669"/>
    <property type="project" value="UniProtKB-UniRule"/>
</dbReference>
<dbReference type="EMBL" id="APGJ01000003">
    <property type="protein sequence ID" value="EYD73314.1"/>
    <property type="molecule type" value="Genomic_DNA"/>
</dbReference>
<feature type="binding site" evidence="13">
    <location>
        <begin position="54"/>
        <end position="61"/>
    </location>
    <ligand>
        <name>ATP</name>
        <dbReference type="ChEBI" id="CHEBI:30616"/>
    </ligand>
</feature>
<comment type="similarity">
    <text evidence="13">Belongs to the LpxK family.</text>
</comment>
<dbReference type="GO" id="GO:0009244">
    <property type="term" value="P:lipopolysaccharide core region biosynthetic process"/>
    <property type="evidence" value="ECO:0007669"/>
    <property type="project" value="TreeGrafter"/>
</dbReference>